<dbReference type="STRING" id="458.Lrub_1099"/>
<dbReference type="AlphaFoldDB" id="A0A0W0XVS8"/>
<dbReference type="RefSeq" id="WP_058531186.1">
    <property type="nucleotide sequence ID" value="NZ_CAAAIN010000001.1"/>
</dbReference>
<feature type="transmembrane region" description="Helical" evidence="7">
    <location>
        <begin position="229"/>
        <end position="252"/>
    </location>
</feature>
<feature type="transmembrane region" description="Helical" evidence="7">
    <location>
        <begin position="284"/>
        <end position="310"/>
    </location>
</feature>
<accession>A0A0W0XVS8</accession>
<feature type="transmembrane region" description="Helical" evidence="7">
    <location>
        <begin position="259"/>
        <end position="278"/>
    </location>
</feature>
<dbReference type="OrthoDB" id="9117841at2"/>
<keyword evidence="4 7" id="KW-0812">Transmembrane</keyword>
<dbReference type="PANTHER" id="PTHR42770">
    <property type="entry name" value="AMINO ACID TRANSPORTER-RELATED"/>
    <property type="match status" value="1"/>
</dbReference>
<feature type="transmembrane region" description="Helical" evidence="7">
    <location>
        <begin position="196"/>
        <end position="217"/>
    </location>
</feature>
<keyword evidence="9" id="KW-1185">Reference proteome</keyword>
<dbReference type="PATRIC" id="fig|458.5.peg.1137"/>
<dbReference type="Pfam" id="PF13520">
    <property type="entry name" value="AA_permease_2"/>
    <property type="match status" value="1"/>
</dbReference>
<dbReference type="InterPro" id="IPR002293">
    <property type="entry name" value="AA/rel_permease1"/>
</dbReference>
<dbReference type="Gene3D" id="1.20.1740.10">
    <property type="entry name" value="Amino acid/polyamine transporter I"/>
    <property type="match status" value="1"/>
</dbReference>
<protein>
    <submittedName>
        <fullName evidence="8">Amino acid antiporter</fullName>
    </submittedName>
</protein>
<dbReference type="GO" id="GO:0005886">
    <property type="term" value="C:plasma membrane"/>
    <property type="evidence" value="ECO:0007669"/>
    <property type="project" value="UniProtKB-SubCell"/>
</dbReference>
<keyword evidence="2" id="KW-0813">Transport</keyword>
<evidence type="ECO:0000313" key="9">
    <source>
        <dbReference type="Proteomes" id="UP000054608"/>
    </source>
</evidence>
<sequence>MSQSKAKLSLFKLVMMTVVAIDSLKNLPTNAQYGSELIIFYLLATLTFFIPSALVTAELATAWPATGGIYVWVREAFGKGAAFLIVWMQWLMAMSWYPAILSFISATLAYLVSAELAVNPVYIFVSIQLLHWGAILVVSKGLTVSSRLSTLSAAIGVIIPMLFFIVLAIGWLASGHPSEIHWVSLGGGSLALSDKLRLFITLLYSLMGMEIIAAHAGDVRDPQTNFPRALLISAGIILATVIPASLAIAMVVPAKKISLISGVIDAFTAFLNAFDLIWLKPVVILAVAVGSFGIFFTWFLASSRCLLLAAQDGSLPPFLQKANRENMPIRLLILQGVLFSVLSFAFVFLPSVNSAFWLFSAAAAQCALLYYVVIFMTALRLRYCHKHRPRPFRVGRKPWVMPLVIGVGSVSCLMAFAFGFIPPSEMNAQQTLQYELWLVGLLVGGLAVGGLIYQWSQRRLSDSWQFTVQEPIRQAGAAVENPN</sequence>
<dbReference type="PANTHER" id="PTHR42770:SF15">
    <property type="entry name" value="GLUTAMATE_GAMMA-AMINOBUTYRATE ANTIPORTER-RELATED"/>
    <property type="match status" value="1"/>
</dbReference>
<feature type="transmembrane region" description="Helical" evidence="7">
    <location>
        <begin position="121"/>
        <end position="139"/>
    </location>
</feature>
<keyword evidence="3" id="KW-1003">Cell membrane</keyword>
<feature type="transmembrane region" description="Helical" evidence="7">
    <location>
        <begin position="36"/>
        <end position="57"/>
    </location>
</feature>
<comment type="subcellular location">
    <subcellularLocation>
        <location evidence="1">Cell membrane</location>
        <topology evidence="1">Multi-pass membrane protein</topology>
    </subcellularLocation>
</comment>
<keyword evidence="6 7" id="KW-0472">Membrane</keyword>
<evidence type="ECO:0000256" key="6">
    <source>
        <dbReference type="ARBA" id="ARBA00023136"/>
    </source>
</evidence>
<comment type="caution">
    <text evidence="8">The sequence shown here is derived from an EMBL/GenBank/DDBJ whole genome shotgun (WGS) entry which is preliminary data.</text>
</comment>
<feature type="transmembrane region" description="Helical" evidence="7">
    <location>
        <begin position="151"/>
        <end position="175"/>
    </location>
</feature>
<evidence type="ECO:0000256" key="2">
    <source>
        <dbReference type="ARBA" id="ARBA00022448"/>
    </source>
</evidence>
<dbReference type="InterPro" id="IPR050367">
    <property type="entry name" value="APC_superfamily"/>
</dbReference>
<dbReference type="Proteomes" id="UP000054608">
    <property type="component" value="Unassembled WGS sequence"/>
</dbReference>
<keyword evidence="5 7" id="KW-1133">Transmembrane helix</keyword>
<feature type="transmembrane region" description="Helical" evidence="7">
    <location>
        <begin position="434"/>
        <end position="453"/>
    </location>
</feature>
<evidence type="ECO:0000256" key="3">
    <source>
        <dbReference type="ARBA" id="ARBA00022475"/>
    </source>
</evidence>
<dbReference type="GO" id="GO:0022857">
    <property type="term" value="F:transmembrane transporter activity"/>
    <property type="evidence" value="ECO:0007669"/>
    <property type="project" value="InterPro"/>
</dbReference>
<feature type="transmembrane region" description="Helical" evidence="7">
    <location>
        <begin position="399"/>
        <end position="422"/>
    </location>
</feature>
<proteinExistence type="predicted"/>
<reference evidence="8 9" key="1">
    <citation type="submission" date="2015-11" db="EMBL/GenBank/DDBJ databases">
        <title>Genomic analysis of 38 Legionella species identifies large and diverse effector repertoires.</title>
        <authorList>
            <person name="Burstein D."/>
            <person name="Amaro F."/>
            <person name="Zusman T."/>
            <person name="Lifshitz Z."/>
            <person name="Cohen O."/>
            <person name="Gilbert J.A."/>
            <person name="Pupko T."/>
            <person name="Shuman H.A."/>
            <person name="Segal G."/>
        </authorList>
    </citation>
    <scope>NUCLEOTIDE SEQUENCE [LARGE SCALE GENOMIC DNA]</scope>
    <source>
        <strain evidence="8 9">WA-270A-C2</strain>
    </source>
</reference>
<organism evidence="8 9">
    <name type="scientific">Legionella rubrilucens</name>
    <dbReference type="NCBI Taxonomy" id="458"/>
    <lineage>
        <taxon>Bacteria</taxon>
        <taxon>Pseudomonadati</taxon>
        <taxon>Pseudomonadota</taxon>
        <taxon>Gammaproteobacteria</taxon>
        <taxon>Legionellales</taxon>
        <taxon>Legionellaceae</taxon>
        <taxon>Legionella</taxon>
    </lineage>
</organism>
<evidence type="ECO:0000256" key="7">
    <source>
        <dbReference type="SAM" id="Phobius"/>
    </source>
</evidence>
<dbReference type="EMBL" id="LNYT01000007">
    <property type="protein sequence ID" value="KTD48748.1"/>
    <property type="molecule type" value="Genomic_DNA"/>
</dbReference>
<evidence type="ECO:0000256" key="4">
    <source>
        <dbReference type="ARBA" id="ARBA00022692"/>
    </source>
</evidence>
<feature type="transmembrane region" description="Helical" evidence="7">
    <location>
        <begin position="331"/>
        <end position="349"/>
    </location>
</feature>
<evidence type="ECO:0000313" key="8">
    <source>
        <dbReference type="EMBL" id="KTD48748.1"/>
    </source>
</evidence>
<name>A0A0W0XVS8_9GAMM</name>
<gene>
    <name evidence="8" type="ORF">Lrub_1099</name>
</gene>
<evidence type="ECO:0000256" key="5">
    <source>
        <dbReference type="ARBA" id="ARBA00022989"/>
    </source>
</evidence>
<evidence type="ECO:0000256" key="1">
    <source>
        <dbReference type="ARBA" id="ARBA00004651"/>
    </source>
</evidence>
<feature type="transmembrane region" description="Helical" evidence="7">
    <location>
        <begin position="355"/>
        <end position="379"/>
    </location>
</feature>
<dbReference type="PIRSF" id="PIRSF006060">
    <property type="entry name" value="AA_transporter"/>
    <property type="match status" value="1"/>
</dbReference>